<dbReference type="EMBL" id="OZ034822">
    <property type="protein sequence ID" value="CAL1413008.1"/>
    <property type="molecule type" value="Genomic_DNA"/>
</dbReference>
<proteinExistence type="predicted"/>
<feature type="domain" description="Reverse transcriptase" evidence="1">
    <location>
        <begin position="1"/>
        <end position="161"/>
    </location>
</feature>
<dbReference type="Pfam" id="PF00078">
    <property type="entry name" value="RVT_1"/>
    <property type="match status" value="1"/>
</dbReference>
<dbReference type="PANTHER" id="PTHR33116">
    <property type="entry name" value="REVERSE TRANSCRIPTASE ZINC-BINDING DOMAIN-CONTAINING PROTEIN-RELATED-RELATED"/>
    <property type="match status" value="1"/>
</dbReference>
<evidence type="ECO:0000313" key="2">
    <source>
        <dbReference type="EMBL" id="CAL1413008.1"/>
    </source>
</evidence>
<dbReference type="AlphaFoldDB" id="A0AAV2GT66"/>
<reference evidence="2 3" key="1">
    <citation type="submission" date="2024-04" db="EMBL/GenBank/DDBJ databases">
        <authorList>
            <person name="Fracassetti M."/>
        </authorList>
    </citation>
    <scope>NUCLEOTIDE SEQUENCE [LARGE SCALE GENOMIC DNA]</scope>
</reference>
<organism evidence="2 3">
    <name type="scientific">Linum trigynum</name>
    <dbReference type="NCBI Taxonomy" id="586398"/>
    <lineage>
        <taxon>Eukaryota</taxon>
        <taxon>Viridiplantae</taxon>
        <taxon>Streptophyta</taxon>
        <taxon>Embryophyta</taxon>
        <taxon>Tracheophyta</taxon>
        <taxon>Spermatophyta</taxon>
        <taxon>Magnoliopsida</taxon>
        <taxon>eudicotyledons</taxon>
        <taxon>Gunneridae</taxon>
        <taxon>Pentapetalae</taxon>
        <taxon>rosids</taxon>
        <taxon>fabids</taxon>
        <taxon>Malpighiales</taxon>
        <taxon>Linaceae</taxon>
        <taxon>Linum</taxon>
    </lineage>
</organism>
<protein>
    <recommendedName>
        <fullName evidence="1">Reverse transcriptase domain-containing protein</fullName>
    </recommendedName>
</protein>
<name>A0AAV2GT66_9ROSI</name>
<dbReference type="SUPFAM" id="SSF56672">
    <property type="entry name" value="DNA/RNA polymerases"/>
    <property type="match status" value="1"/>
</dbReference>
<dbReference type="InterPro" id="IPR000477">
    <property type="entry name" value="RT_dom"/>
</dbReference>
<evidence type="ECO:0000313" key="3">
    <source>
        <dbReference type="Proteomes" id="UP001497516"/>
    </source>
</evidence>
<accession>A0AAV2GT66</accession>
<dbReference type="PANTHER" id="PTHR33116:SF78">
    <property type="entry name" value="OS12G0587133 PROTEIN"/>
    <property type="match status" value="1"/>
</dbReference>
<dbReference type="PROSITE" id="PS50878">
    <property type="entry name" value="RT_POL"/>
    <property type="match status" value="1"/>
</dbReference>
<keyword evidence="3" id="KW-1185">Reference proteome</keyword>
<dbReference type="InterPro" id="IPR043502">
    <property type="entry name" value="DNA/RNA_pol_sf"/>
</dbReference>
<evidence type="ECO:0000259" key="1">
    <source>
        <dbReference type="PROSITE" id="PS50878"/>
    </source>
</evidence>
<gene>
    <name evidence="2" type="ORF">LTRI10_LOCUS52263</name>
</gene>
<sequence>MYAMGFPVTILKWIKSCLQTAHYSINVNGSLCGFFRSRKGVCQGDPLSPYLFTIAMEGLSTMLTEAGQSGVLPFHLKCKRVALNHLCFADDLLIFTRGSAQAIMQAKGILQRFYHISGLNSNPAKCEIYFGGDSILYKHNALALTGFQEGNLPVHYRGLPLLSGKLSSVEIDSLVEKIKKRIRSWRSKKLSYVGRLQLLNSVILGAVQFWM</sequence>
<dbReference type="Proteomes" id="UP001497516">
    <property type="component" value="Chromosome 9"/>
</dbReference>